<feature type="transmembrane region" description="Helical" evidence="2">
    <location>
        <begin position="6"/>
        <end position="22"/>
    </location>
</feature>
<reference evidence="3 4" key="1">
    <citation type="submission" date="2022-12" db="EMBL/GenBank/DDBJ databases">
        <title>Chromosome-level genome assembly of true bugs.</title>
        <authorList>
            <person name="Ma L."/>
            <person name="Li H."/>
        </authorList>
    </citation>
    <scope>NUCLEOTIDE SEQUENCE [LARGE SCALE GENOMIC DNA]</scope>
    <source>
        <strain evidence="3">Lab_2022b</strain>
    </source>
</reference>
<comment type="caution">
    <text evidence="3">The sequence shown here is derived from an EMBL/GenBank/DDBJ whole genome shotgun (WGS) entry which is preliminary data.</text>
</comment>
<organism evidence="3 4">
    <name type="scientific">Rhynocoris fuscipes</name>
    <dbReference type="NCBI Taxonomy" id="488301"/>
    <lineage>
        <taxon>Eukaryota</taxon>
        <taxon>Metazoa</taxon>
        <taxon>Ecdysozoa</taxon>
        <taxon>Arthropoda</taxon>
        <taxon>Hexapoda</taxon>
        <taxon>Insecta</taxon>
        <taxon>Pterygota</taxon>
        <taxon>Neoptera</taxon>
        <taxon>Paraneoptera</taxon>
        <taxon>Hemiptera</taxon>
        <taxon>Heteroptera</taxon>
        <taxon>Panheteroptera</taxon>
        <taxon>Cimicomorpha</taxon>
        <taxon>Reduviidae</taxon>
        <taxon>Harpactorinae</taxon>
        <taxon>Harpactorini</taxon>
        <taxon>Rhynocoris</taxon>
    </lineage>
</organism>
<evidence type="ECO:0000313" key="3">
    <source>
        <dbReference type="EMBL" id="KAK9499083.1"/>
    </source>
</evidence>
<sequence length="103" mass="11459">MAEGVAYMSGIMALVMMTWCLAQAGSHRQATVVGQDTPSWLTQTAAEQNRENQQETSQGSPELLPPSVEHTASKMIRIARGNRPFDVPQIVKVRRGKLFFEKE</sequence>
<keyword evidence="4" id="KW-1185">Reference proteome</keyword>
<accession>A0AAW1CQH2</accession>
<protein>
    <submittedName>
        <fullName evidence="3">Uncharacterized protein</fullName>
    </submittedName>
</protein>
<keyword evidence="2" id="KW-1133">Transmembrane helix</keyword>
<dbReference type="AlphaFoldDB" id="A0AAW1CQH2"/>
<keyword evidence="2" id="KW-0812">Transmembrane</keyword>
<dbReference type="EMBL" id="JAPXFL010000012">
    <property type="protein sequence ID" value="KAK9499083.1"/>
    <property type="molecule type" value="Genomic_DNA"/>
</dbReference>
<feature type="region of interest" description="Disordered" evidence="1">
    <location>
        <begin position="45"/>
        <end position="67"/>
    </location>
</feature>
<evidence type="ECO:0000313" key="4">
    <source>
        <dbReference type="Proteomes" id="UP001461498"/>
    </source>
</evidence>
<keyword evidence="2" id="KW-0472">Membrane</keyword>
<evidence type="ECO:0000256" key="2">
    <source>
        <dbReference type="SAM" id="Phobius"/>
    </source>
</evidence>
<evidence type="ECO:0000256" key="1">
    <source>
        <dbReference type="SAM" id="MobiDB-lite"/>
    </source>
</evidence>
<proteinExistence type="predicted"/>
<gene>
    <name evidence="3" type="ORF">O3M35_003595</name>
</gene>
<dbReference type="Proteomes" id="UP001461498">
    <property type="component" value="Unassembled WGS sequence"/>
</dbReference>
<name>A0AAW1CQH2_9HEMI</name>